<keyword evidence="3" id="KW-0804">Transcription</keyword>
<evidence type="ECO:0000256" key="2">
    <source>
        <dbReference type="ARBA" id="ARBA00023125"/>
    </source>
</evidence>
<dbReference type="PROSITE" id="PS50042">
    <property type="entry name" value="CNMP_BINDING_3"/>
    <property type="match status" value="1"/>
</dbReference>
<name>A0A0S2K9I5_9GAMM</name>
<keyword evidence="1" id="KW-0805">Transcription regulation</keyword>
<dbReference type="Proteomes" id="UP000065641">
    <property type="component" value="Chromosome"/>
</dbReference>
<dbReference type="Pfam" id="PF13545">
    <property type="entry name" value="HTH_Crp_2"/>
    <property type="match status" value="1"/>
</dbReference>
<dbReference type="OrthoDB" id="6881322at2"/>
<evidence type="ECO:0000256" key="1">
    <source>
        <dbReference type="ARBA" id="ARBA00023015"/>
    </source>
</evidence>
<dbReference type="InterPro" id="IPR014710">
    <property type="entry name" value="RmlC-like_jellyroll"/>
</dbReference>
<evidence type="ECO:0008006" key="8">
    <source>
        <dbReference type="Google" id="ProtNLM"/>
    </source>
</evidence>
<dbReference type="InterPro" id="IPR000595">
    <property type="entry name" value="cNMP-bd_dom"/>
</dbReference>
<feature type="domain" description="HTH crp-type" evidence="5">
    <location>
        <begin position="147"/>
        <end position="221"/>
    </location>
</feature>
<evidence type="ECO:0000313" key="7">
    <source>
        <dbReference type="Proteomes" id="UP000065641"/>
    </source>
</evidence>
<dbReference type="SMART" id="SM00419">
    <property type="entry name" value="HTH_CRP"/>
    <property type="match status" value="1"/>
</dbReference>
<dbReference type="InterPro" id="IPR036390">
    <property type="entry name" value="WH_DNA-bd_sf"/>
</dbReference>
<reference evidence="6 7" key="1">
    <citation type="submission" date="2015-11" db="EMBL/GenBank/DDBJ databases">
        <authorList>
            <person name="Zhang Y."/>
            <person name="Guo Z."/>
        </authorList>
    </citation>
    <scope>NUCLEOTIDE SEQUENCE [LARGE SCALE GENOMIC DNA]</scope>
    <source>
        <strain evidence="6 7">KCTC 32221</strain>
    </source>
</reference>
<gene>
    <name evidence="6" type="ORF">PS2015_68</name>
</gene>
<dbReference type="SMART" id="SM00100">
    <property type="entry name" value="cNMP"/>
    <property type="match status" value="1"/>
</dbReference>
<dbReference type="KEGG" id="pspi:PS2015_68"/>
<dbReference type="PANTHER" id="PTHR24567:SF68">
    <property type="entry name" value="DNA-BINDING TRANSCRIPTIONAL DUAL REGULATOR CRP"/>
    <property type="match status" value="1"/>
</dbReference>
<dbReference type="GO" id="GO:0003700">
    <property type="term" value="F:DNA-binding transcription factor activity"/>
    <property type="evidence" value="ECO:0007669"/>
    <property type="project" value="TreeGrafter"/>
</dbReference>
<dbReference type="PANTHER" id="PTHR24567">
    <property type="entry name" value="CRP FAMILY TRANSCRIPTIONAL REGULATORY PROTEIN"/>
    <property type="match status" value="1"/>
</dbReference>
<dbReference type="GO" id="GO:0003677">
    <property type="term" value="F:DNA binding"/>
    <property type="evidence" value="ECO:0007669"/>
    <property type="project" value="UniProtKB-KW"/>
</dbReference>
<keyword evidence="2" id="KW-0238">DNA-binding</keyword>
<dbReference type="SUPFAM" id="SSF46785">
    <property type="entry name" value="Winged helix' DNA-binding domain"/>
    <property type="match status" value="1"/>
</dbReference>
<keyword evidence="7" id="KW-1185">Reference proteome</keyword>
<evidence type="ECO:0000313" key="6">
    <source>
        <dbReference type="EMBL" id="ALO44766.1"/>
    </source>
</evidence>
<evidence type="ECO:0000259" key="4">
    <source>
        <dbReference type="PROSITE" id="PS50042"/>
    </source>
</evidence>
<proteinExistence type="predicted"/>
<dbReference type="GO" id="GO:0005829">
    <property type="term" value="C:cytosol"/>
    <property type="evidence" value="ECO:0007669"/>
    <property type="project" value="TreeGrafter"/>
</dbReference>
<evidence type="ECO:0000259" key="5">
    <source>
        <dbReference type="PROSITE" id="PS51063"/>
    </source>
</evidence>
<dbReference type="PROSITE" id="PS51063">
    <property type="entry name" value="HTH_CRP_2"/>
    <property type="match status" value="1"/>
</dbReference>
<sequence length="233" mass="25757">MLVTPELLSTFPGLRPLPQTTLDQIARQSSVRKFARRGVVLKAGESEGCVCFLFEGRLQGVDFTIDGREVGLYFVEPGDFCGELAMFDNGVQPEFVIALTAAVTVFVPIDSLKQAALENPHLLQRLGERLAARVRQLTRQRSLLGLPNVSQRVCCQLWMLVPETERLSLQEAVIMNPPTHMEIAIMLSLSRESVSRVFQTLQTRQIVRRDGPGALVVIDTPTLKSLAEGSGEL</sequence>
<dbReference type="RefSeq" id="WP_058020300.1">
    <property type="nucleotide sequence ID" value="NZ_CP013189.1"/>
</dbReference>
<dbReference type="STRING" id="1249552.PS2015_68"/>
<dbReference type="AlphaFoldDB" id="A0A0S2K9I5"/>
<accession>A0A0S2K9I5</accession>
<feature type="domain" description="Cyclic nucleotide-binding" evidence="4">
    <location>
        <begin position="13"/>
        <end position="133"/>
    </location>
</feature>
<dbReference type="InterPro" id="IPR018490">
    <property type="entry name" value="cNMP-bd_dom_sf"/>
</dbReference>
<dbReference type="SUPFAM" id="SSF51206">
    <property type="entry name" value="cAMP-binding domain-like"/>
    <property type="match status" value="1"/>
</dbReference>
<organism evidence="6 7">
    <name type="scientific">Pseudohongiella spirulinae</name>
    <dbReference type="NCBI Taxonomy" id="1249552"/>
    <lineage>
        <taxon>Bacteria</taxon>
        <taxon>Pseudomonadati</taxon>
        <taxon>Pseudomonadota</taxon>
        <taxon>Gammaproteobacteria</taxon>
        <taxon>Pseudomonadales</taxon>
        <taxon>Pseudohongiellaceae</taxon>
        <taxon>Pseudohongiella</taxon>
    </lineage>
</organism>
<dbReference type="EMBL" id="CP013189">
    <property type="protein sequence ID" value="ALO44766.1"/>
    <property type="molecule type" value="Genomic_DNA"/>
</dbReference>
<evidence type="ECO:0000256" key="3">
    <source>
        <dbReference type="ARBA" id="ARBA00023163"/>
    </source>
</evidence>
<dbReference type="Pfam" id="PF00027">
    <property type="entry name" value="cNMP_binding"/>
    <property type="match status" value="1"/>
</dbReference>
<protein>
    <recommendedName>
        <fullName evidence="8">Crp/Fnr family transcriptional regulator</fullName>
    </recommendedName>
</protein>
<dbReference type="Gene3D" id="2.60.120.10">
    <property type="entry name" value="Jelly Rolls"/>
    <property type="match status" value="1"/>
</dbReference>
<dbReference type="CDD" id="cd00038">
    <property type="entry name" value="CAP_ED"/>
    <property type="match status" value="1"/>
</dbReference>
<dbReference type="InterPro" id="IPR050397">
    <property type="entry name" value="Env_Response_Regulators"/>
</dbReference>
<dbReference type="InterPro" id="IPR012318">
    <property type="entry name" value="HTH_CRP"/>
</dbReference>